<accession>A0A381W1S8</accession>
<evidence type="ECO:0000313" key="3">
    <source>
        <dbReference type="EMBL" id="SVA46505.1"/>
    </source>
</evidence>
<feature type="compositionally biased region" description="Polar residues" evidence="1">
    <location>
        <begin position="18"/>
        <end position="45"/>
    </location>
</feature>
<feature type="non-terminal residue" evidence="3">
    <location>
        <position position="1"/>
    </location>
</feature>
<dbReference type="AlphaFoldDB" id="A0A381W1S8"/>
<reference evidence="3" key="1">
    <citation type="submission" date="2018-05" db="EMBL/GenBank/DDBJ databases">
        <authorList>
            <person name="Lanie J.A."/>
            <person name="Ng W.-L."/>
            <person name="Kazmierczak K.M."/>
            <person name="Andrzejewski T.M."/>
            <person name="Davidsen T.M."/>
            <person name="Wayne K.J."/>
            <person name="Tettelin H."/>
            <person name="Glass J.I."/>
            <person name="Rusch D."/>
            <person name="Podicherti R."/>
            <person name="Tsui H.-C.T."/>
            <person name="Winkler M.E."/>
        </authorList>
    </citation>
    <scope>NUCLEOTIDE SEQUENCE</scope>
</reference>
<feature type="region of interest" description="Disordered" evidence="1">
    <location>
        <begin position="17"/>
        <end position="59"/>
    </location>
</feature>
<evidence type="ECO:0000256" key="1">
    <source>
        <dbReference type="SAM" id="MobiDB-lite"/>
    </source>
</evidence>
<sequence length="83" mass="8861">ELTLLADQQVIVVEYQAASGNGTGDSPVNNTGDPPVDDTSNPPANDTTEEKYDTDDDTRLPATSLLTTLVAMAIIALKRRRSD</sequence>
<keyword evidence="2" id="KW-0472">Membrane</keyword>
<keyword evidence="2" id="KW-0812">Transmembrane</keyword>
<gene>
    <name evidence="3" type="ORF">METZ01_LOCUS99359</name>
</gene>
<name>A0A381W1S8_9ZZZZ</name>
<evidence type="ECO:0000256" key="2">
    <source>
        <dbReference type="SAM" id="Phobius"/>
    </source>
</evidence>
<protein>
    <submittedName>
        <fullName evidence="3">Uncharacterized protein</fullName>
    </submittedName>
</protein>
<keyword evidence="2" id="KW-1133">Transmembrane helix</keyword>
<feature type="transmembrane region" description="Helical" evidence="2">
    <location>
        <begin position="60"/>
        <end position="77"/>
    </location>
</feature>
<organism evidence="3">
    <name type="scientific">marine metagenome</name>
    <dbReference type="NCBI Taxonomy" id="408172"/>
    <lineage>
        <taxon>unclassified sequences</taxon>
        <taxon>metagenomes</taxon>
        <taxon>ecological metagenomes</taxon>
    </lineage>
</organism>
<dbReference type="EMBL" id="UINC01010457">
    <property type="protein sequence ID" value="SVA46505.1"/>
    <property type="molecule type" value="Genomic_DNA"/>
</dbReference>
<proteinExistence type="predicted"/>